<dbReference type="Gene3D" id="3.40.50.300">
    <property type="entry name" value="P-loop containing nucleotide triphosphate hydrolases"/>
    <property type="match status" value="1"/>
</dbReference>
<dbReference type="PROSITE" id="PS00211">
    <property type="entry name" value="ABC_TRANSPORTER_1"/>
    <property type="match status" value="1"/>
</dbReference>
<dbReference type="EMBL" id="CP051167">
    <property type="protein sequence ID" value="QIZ71297.1"/>
    <property type="molecule type" value="Genomic_DNA"/>
</dbReference>
<dbReference type="InterPro" id="IPR017871">
    <property type="entry name" value="ABC_transporter-like_CS"/>
</dbReference>
<dbReference type="FunFam" id="3.40.50.300:FF:000425">
    <property type="entry name" value="Probable ABC transporter, ATP-binding subunit"/>
    <property type="match status" value="1"/>
</dbReference>
<evidence type="ECO:0000256" key="3">
    <source>
        <dbReference type="ARBA" id="ARBA00022448"/>
    </source>
</evidence>
<sequence>MHLEVNNLYKRFPTRRGSLLALDNINLHIEEGEFVCAVGASGSGKSTLLRLIAGLEMPSSGEILVDREPVRGPGSDRGMVFQNYTLYPWMTVAKNVGFGLKLQGISASERRDRVAYYLEIVGLSQFAHALPNELSGGMKQRVAIARALASRPKILLMDEPFGALDVQTKEIMQQFLLQIWEQTGTTILTITHDVEEAVFLSERIYVLSARPGRVREQIKIELPGERTQAMRRSPAFQQYKYRIMGLLRGEEECDEMPLAV</sequence>
<evidence type="ECO:0000256" key="1">
    <source>
        <dbReference type="ARBA" id="ARBA00004417"/>
    </source>
</evidence>
<dbReference type="PANTHER" id="PTHR42788:SF13">
    <property type="entry name" value="ALIPHATIC SULFONATES IMPORT ATP-BINDING PROTEIN SSUB"/>
    <property type="match status" value="1"/>
</dbReference>
<dbReference type="InterPro" id="IPR027417">
    <property type="entry name" value="P-loop_NTPase"/>
</dbReference>
<dbReference type="GO" id="GO:0005524">
    <property type="term" value="F:ATP binding"/>
    <property type="evidence" value="ECO:0007669"/>
    <property type="project" value="UniProtKB-KW"/>
</dbReference>
<dbReference type="GO" id="GO:0016887">
    <property type="term" value="F:ATP hydrolysis activity"/>
    <property type="evidence" value="ECO:0007669"/>
    <property type="project" value="InterPro"/>
</dbReference>
<name>A0A6H1TYS3_9CYAN</name>
<keyword evidence="4" id="KW-0547">Nucleotide-binding</keyword>
<dbReference type="RefSeq" id="WP_168569450.1">
    <property type="nucleotide sequence ID" value="NZ_CP051167.1"/>
</dbReference>
<comment type="subcellular location">
    <subcellularLocation>
        <location evidence="1">Cell inner membrane</location>
        <topology evidence="1">Peripheral membrane protein</topology>
    </subcellularLocation>
</comment>
<evidence type="ECO:0000313" key="9">
    <source>
        <dbReference type="Proteomes" id="UP000500857"/>
    </source>
</evidence>
<accession>A0A6H1TYS3</accession>
<dbReference type="InterPro" id="IPR003593">
    <property type="entry name" value="AAA+_ATPase"/>
</dbReference>
<dbReference type="EC" id="7.6.2.9" evidence="6"/>
<evidence type="ECO:0000313" key="8">
    <source>
        <dbReference type="EMBL" id="QIZ71297.1"/>
    </source>
</evidence>
<evidence type="ECO:0000259" key="7">
    <source>
        <dbReference type="PROSITE" id="PS50893"/>
    </source>
</evidence>
<comment type="similarity">
    <text evidence="2">Belongs to the ABC transporter superfamily. Nitrate/nitrite/cyanate uptake transporter (NitT) (TC 3.A.1.16) family.</text>
</comment>
<dbReference type="AlphaFoldDB" id="A0A6H1TYS3"/>
<keyword evidence="5 8" id="KW-0067">ATP-binding</keyword>
<dbReference type="PANTHER" id="PTHR42788">
    <property type="entry name" value="TAURINE IMPORT ATP-BINDING PROTEIN-RELATED"/>
    <property type="match status" value="1"/>
</dbReference>
<dbReference type="CDD" id="cd03293">
    <property type="entry name" value="ABC_NrtD_SsuB_transporters"/>
    <property type="match status" value="1"/>
</dbReference>
<dbReference type="Proteomes" id="UP000500857">
    <property type="component" value="Chromosome"/>
</dbReference>
<reference evidence="8 9" key="1">
    <citation type="submission" date="2020-04" db="EMBL/GenBank/DDBJ databases">
        <authorList>
            <person name="Basu S."/>
            <person name="Maruthanayagam V."/>
            <person name="Chakraborty S."/>
            <person name="Pramanik A."/>
            <person name="Mukherjee J."/>
            <person name="Brink B."/>
        </authorList>
    </citation>
    <scope>NUCLEOTIDE SEQUENCE [LARGE SCALE GENOMIC DNA]</scope>
    <source>
        <strain evidence="8 9">AP17</strain>
    </source>
</reference>
<dbReference type="SMART" id="SM00382">
    <property type="entry name" value="AAA"/>
    <property type="match status" value="1"/>
</dbReference>
<evidence type="ECO:0000256" key="4">
    <source>
        <dbReference type="ARBA" id="ARBA00022741"/>
    </source>
</evidence>
<feature type="domain" description="ABC transporter" evidence="7">
    <location>
        <begin position="3"/>
        <end position="234"/>
    </location>
</feature>
<dbReference type="SUPFAM" id="SSF52540">
    <property type="entry name" value="P-loop containing nucleoside triphosphate hydrolases"/>
    <property type="match status" value="1"/>
</dbReference>
<dbReference type="Pfam" id="PF00005">
    <property type="entry name" value="ABC_tran"/>
    <property type="match status" value="1"/>
</dbReference>
<gene>
    <name evidence="8" type="ORF">HCG48_12470</name>
</gene>
<dbReference type="GO" id="GO:0005886">
    <property type="term" value="C:plasma membrane"/>
    <property type="evidence" value="ECO:0007669"/>
    <property type="project" value="UniProtKB-SubCell"/>
</dbReference>
<keyword evidence="3" id="KW-0813">Transport</keyword>
<proteinExistence type="inferred from homology"/>
<organism evidence="8 9">
    <name type="scientific">Oxynema aestuarii AP17</name>
    <dbReference type="NCBI Taxonomy" id="2064643"/>
    <lineage>
        <taxon>Bacteria</taxon>
        <taxon>Bacillati</taxon>
        <taxon>Cyanobacteriota</taxon>
        <taxon>Cyanophyceae</taxon>
        <taxon>Oscillatoriophycideae</taxon>
        <taxon>Oscillatoriales</taxon>
        <taxon>Oscillatoriaceae</taxon>
        <taxon>Oxynema</taxon>
        <taxon>Oxynema aestuarii</taxon>
    </lineage>
</organism>
<evidence type="ECO:0000256" key="6">
    <source>
        <dbReference type="ARBA" id="ARBA00066388"/>
    </source>
</evidence>
<evidence type="ECO:0000256" key="5">
    <source>
        <dbReference type="ARBA" id="ARBA00022840"/>
    </source>
</evidence>
<evidence type="ECO:0000256" key="2">
    <source>
        <dbReference type="ARBA" id="ARBA00009440"/>
    </source>
</evidence>
<keyword evidence="9" id="KW-1185">Reference proteome</keyword>
<dbReference type="InterPro" id="IPR003439">
    <property type="entry name" value="ABC_transporter-like_ATP-bd"/>
</dbReference>
<protein>
    <recommendedName>
        <fullName evidence="6">ABC-type quaternary amine transporter</fullName>
        <ecNumber evidence="6">7.6.2.9</ecNumber>
    </recommendedName>
</protein>
<dbReference type="GO" id="GO:0015418">
    <property type="term" value="F:ABC-type quaternary ammonium compound transporting activity"/>
    <property type="evidence" value="ECO:0007669"/>
    <property type="project" value="UniProtKB-EC"/>
</dbReference>
<dbReference type="KEGG" id="oxy:HCG48_12470"/>
<dbReference type="PROSITE" id="PS50893">
    <property type="entry name" value="ABC_TRANSPORTER_2"/>
    <property type="match status" value="1"/>
</dbReference>
<dbReference type="InterPro" id="IPR050166">
    <property type="entry name" value="ABC_transporter_ATP-bind"/>
</dbReference>